<keyword evidence="6" id="KW-0406">Ion transport</keyword>
<evidence type="ECO:0000313" key="11">
    <source>
        <dbReference type="Proteomes" id="UP000279259"/>
    </source>
</evidence>
<sequence length="532" mass="59778">MKSAGTFLKQELVRVVRECGGGTIAYGWYSQETNKKLSGLNMLKFSVWSSRGAGLVLAFDGAMILVPMLRNIIRIVRPSLQGIIAADENIWFHRQVAYQILLWTIVHVTAHYVNFIKVEWTQIRVEAAWQIHYTQAGGITGHVMLLIMFLMYTTAHVSVRKQCFEAFWYTHHLAFFWMIGLYTHATGCFVRDSVDPDYISTFPFYSTEHCLGYESWRFTIWAGILYFGERVYREIRARRKTEIVKVLLHPSGAMELRFTKPSFKYKAGQWLFLNVPEVSKFQWHPFTISSAPEDPFVSVHIRQVGDFTKALGARLGATMAPASLPSVEKRELVGGDKGRRGDFVEVNPAMGKGMPVLRIDGPFGAPAEDVFKSEVAVLVGAGIGVTMCLRMLANPKVAADDQIYLTQRMDVDAVQNITLNDVGQEYDPLTLLRSRTLFGRPDFKQVFTSLASSIESGTYLPGREASLKTRVGVYFCGVSGVVKWVSIALTRAQRAAERSGATRENRVAKGEVEIHLRALRQGALLKGAQRTR</sequence>
<dbReference type="STRING" id="1890683.A0A427Y826"/>
<evidence type="ECO:0000313" key="10">
    <source>
        <dbReference type="EMBL" id="RSH87235.1"/>
    </source>
</evidence>
<evidence type="ECO:0000256" key="5">
    <source>
        <dbReference type="ARBA" id="ARBA00023002"/>
    </source>
</evidence>
<evidence type="ECO:0000256" key="7">
    <source>
        <dbReference type="ARBA" id="ARBA00023136"/>
    </source>
</evidence>
<dbReference type="GO" id="GO:0042554">
    <property type="term" value="P:superoxide anion generation"/>
    <property type="evidence" value="ECO:0007669"/>
    <property type="project" value="TreeGrafter"/>
</dbReference>
<feature type="domain" description="FAD-binding FR-type" evidence="9">
    <location>
        <begin position="236"/>
        <end position="369"/>
    </location>
</feature>
<dbReference type="InterPro" id="IPR039261">
    <property type="entry name" value="FNR_nucleotide-bd"/>
</dbReference>
<reference evidence="10 11" key="1">
    <citation type="submission" date="2018-11" db="EMBL/GenBank/DDBJ databases">
        <title>Genome sequence of Saitozyma podzolica DSM 27192.</title>
        <authorList>
            <person name="Aliyu H."/>
            <person name="Gorte O."/>
            <person name="Ochsenreither K."/>
        </authorList>
    </citation>
    <scope>NUCLEOTIDE SEQUENCE [LARGE SCALE GENOMIC DNA]</scope>
    <source>
        <strain evidence="10 11">DSM 27192</strain>
    </source>
</reference>
<dbReference type="Pfam" id="PF01794">
    <property type="entry name" value="Ferric_reduct"/>
    <property type="match status" value="1"/>
</dbReference>
<accession>A0A427Y826</accession>
<dbReference type="EMBL" id="RSCD01000017">
    <property type="protein sequence ID" value="RSH87235.1"/>
    <property type="molecule type" value="Genomic_DNA"/>
</dbReference>
<evidence type="ECO:0000256" key="8">
    <source>
        <dbReference type="SAM" id="Phobius"/>
    </source>
</evidence>
<dbReference type="InterPro" id="IPR000778">
    <property type="entry name" value="Cyt_b245_heavy_chain"/>
</dbReference>
<dbReference type="Gene3D" id="3.40.50.80">
    <property type="entry name" value="Nucleotide-binding domain of ferredoxin-NADP reductase (FNR) module"/>
    <property type="match status" value="2"/>
</dbReference>
<feature type="transmembrane region" description="Helical" evidence="8">
    <location>
        <begin position="48"/>
        <end position="69"/>
    </location>
</feature>
<dbReference type="InterPro" id="IPR017938">
    <property type="entry name" value="Riboflavin_synthase-like_b-brl"/>
</dbReference>
<feature type="transmembrane region" description="Helical" evidence="8">
    <location>
        <begin position="133"/>
        <end position="154"/>
    </location>
</feature>
<protein>
    <recommendedName>
        <fullName evidence="9">FAD-binding FR-type domain-containing protein</fullName>
    </recommendedName>
</protein>
<dbReference type="CDD" id="cd06186">
    <property type="entry name" value="NOX_Duox_like_FAD_NADP"/>
    <property type="match status" value="1"/>
</dbReference>
<keyword evidence="5" id="KW-0560">Oxidoreductase</keyword>
<keyword evidence="4 8" id="KW-1133">Transmembrane helix</keyword>
<dbReference type="InterPro" id="IPR050369">
    <property type="entry name" value="RBOH/FRE"/>
</dbReference>
<keyword evidence="2 8" id="KW-0812">Transmembrane</keyword>
<comment type="caution">
    <text evidence="10">The sequence shown here is derived from an EMBL/GenBank/DDBJ whole genome shotgun (WGS) entry which is preliminary data.</text>
</comment>
<dbReference type="OrthoDB" id="167398at2759"/>
<dbReference type="InterPro" id="IPR017927">
    <property type="entry name" value="FAD-bd_FR_type"/>
</dbReference>
<keyword evidence="6" id="KW-0813">Transport</keyword>
<dbReference type="AlphaFoldDB" id="A0A427Y826"/>
<dbReference type="SUPFAM" id="SSF63380">
    <property type="entry name" value="Riboflavin synthase domain-like"/>
    <property type="match status" value="1"/>
</dbReference>
<comment type="subcellular location">
    <subcellularLocation>
        <location evidence="1">Membrane</location>
        <topology evidence="1">Multi-pass membrane protein</topology>
    </subcellularLocation>
</comment>
<dbReference type="Gene3D" id="2.40.30.10">
    <property type="entry name" value="Translation factors"/>
    <property type="match status" value="1"/>
</dbReference>
<evidence type="ECO:0000256" key="1">
    <source>
        <dbReference type="ARBA" id="ARBA00004141"/>
    </source>
</evidence>
<dbReference type="GO" id="GO:0016175">
    <property type="term" value="F:superoxide-generating NAD(P)H oxidase activity"/>
    <property type="evidence" value="ECO:0007669"/>
    <property type="project" value="TreeGrafter"/>
</dbReference>
<dbReference type="GO" id="GO:0006811">
    <property type="term" value="P:monoatomic ion transport"/>
    <property type="evidence" value="ECO:0007669"/>
    <property type="project" value="UniProtKB-KW"/>
</dbReference>
<dbReference type="GO" id="GO:0006952">
    <property type="term" value="P:defense response"/>
    <property type="evidence" value="ECO:0007669"/>
    <property type="project" value="TreeGrafter"/>
</dbReference>
<feature type="transmembrane region" description="Helical" evidence="8">
    <location>
        <begin position="96"/>
        <end position="113"/>
    </location>
</feature>
<dbReference type="PANTHER" id="PTHR11972">
    <property type="entry name" value="NADPH OXIDASE"/>
    <property type="match status" value="1"/>
</dbReference>
<name>A0A427Y826_9TREE</name>
<keyword evidence="7 8" id="KW-0472">Membrane</keyword>
<evidence type="ECO:0000256" key="4">
    <source>
        <dbReference type="ARBA" id="ARBA00022989"/>
    </source>
</evidence>
<dbReference type="FunFam" id="2.40.30.10:FF:000091">
    <property type="entry name" value="NADPH oxidase (NoxA), putative"/>
    <property type="match status" value="1"/>
</dbReference>
<dbReference type="GO" id="GO:0043020">
    <property type="term" value="C:NADPH oxidase complex"/>
    <property type="evidence" value="ECO:0007669"/>
    <property type="project" value="TreeGrafter"/>
</dbReference>
<dbReference type="PANTHER" id="PTHR11972:SF39">
    <property type="entry name" value="FAD-BINDING FR-TYPE DOMAIN-CONTAINING PROTEIN"/>
    <property type="match status" value="1"/>
</dbReference>
<organism evidence="10 11">
    <name type="scientific">Saitozyma podzolica</name>
    <dbReference type="NCBI Taxonomy" id="1890683"/>
    <lineage>
        <taxon>Eukaryota</taxon>
        <taxon>Fungi</taxon>
        <taxon>Dikarya</taxon>
        <taxon>Basidiomycota</taxon>
        <taxon>Agaricomycotina</taxon>
        <taxon>Tremellomycetes</taxon>
        <taxon>Tremellales</taxon>
        <taxon>Trimorphomycetaceae</taxon>
        <taxon>Saitozyma</taxon>
    </lineage>
</organism>
<evidence type="ECO:0000256" key="3">
    <source>
        <dbReference type="ARBA" id="ARBA00022982"/>
    </source>
</evidence>
<gene>
    <name evidence="10" type="ORF">EHS25_003144</name>
</gene>
<evidence type="ECO:0000256" key="2">
    <source>
        <dbReference type="ARBA" id="ARBA00022692"/>
    </source>
</evidence>
<dbReference type="Pfam" id="PF08022">
    <property type="entry name" value="FAD_binding_8"/>
    <property type="match status" value="1"/>
</dbReference>
<evidence type="ECO:0000259" key="9">
    <source>
        <dbReference type="PROSITE" id="PS51384"/>
    </source>
</evidence>
<feature type="transmembrane region" description="Helical" evidence="8">
    <location>
        <begin position="166"/>
        <end position="185"/>
    </location>
</feature>
<dbReference type="PROSITE" id="PS51384">
    <property type="entry name" value="FAD_FR"/>
    <property type="match status" value="1"/>
</dbReference>
<proteinExistence type="predicted"/>
<keyword evidence="3" id="KW-0249">Electron transport</keyword>
<dbReference type="InterPro" id="IPR013112">
    <property type="entry name" value="FAD-bd_8"/>
</dbReference>
<dbReference type="PRINTS" id="PR00466">
    <property type="entry name" value="GP91PHOX"/>
</dbReference>
<evidence type="ECO:0000256" key="6">
    <source>
        <dbReference type="ARBA" id="ARBA00023065"/>
    </source>
</evidence>
<keyword evidence="11" id="KW-1185">Reference proteome</keyword>
<dbReference type="InterPro" id="IPR013130">
    <property type="entry name" value="Fe3_Rdtase_TM_dom"/>
</dbReference>
<dbReference type="Proteomes" id="UP000279259">
    <property type="component" value="Unassembled WGS sequence"/>
</dbReference>